<dbReference type="Pfam" id="PF02798">
    <property type="entry name" value="GST_N"/>
    <property type="match status" value="1"/>
</dbReference>
<evidence type="ECO:0000259" key="3">
    <source>
        <dbReference type="PROSITE" id="PS50404"/>
    </source>
</evidence>
<keyword evidence="2" id="KW-0812">Transmembrane</keyword>
<dbReference type="STRING" id="1231391.GCA_000308195_01213"/>
<keyword evidence="2" id="KW-1133">Transmembrane helix</keyword>
<dbReference type="PROSITE" id="PS50405">
    <property type="entry name" value="GST_CTER"/>
    <property type="match status" value="1"/>
</dbReference>
<dbReference type="InterPro" id="IPR004045">
    <property type="entry name" value="Glutathione_S-Trfase_N"/>
</dbReference>
<dbReference type="Proteomes" id="UP000246145">
    <property type="component" value="Unassembled WGS sequence"/>
</dbReference>
<dbReference type="EMBL" id="QEKO01000011">
    <property type="protein sequence ID" value="PVY60284.1"/>
    <property type="molecule type" value="Genomic_DNA"/>
</dbReference>
<evidence type="ECO:0000259" key="4">
    <source>
        <dbReference type="PROSITE" id="PS50405"/>
    </source>
</evidence>
<dbReference type="SUPFAM" id="SSF52833">
    <property type="entry name" value="Thioredoxin-like"/>
    <property type="match status" value="1"/>
</dbReference>
<proteinExistence type="inferred from homology"/>
<feature type="domain" description="GST N-terminal" evidence="3">
    <location>
        <begin position="10"/>
        <end position="89"/>
    </location>
</feature>
<name>A0A2U1CHA6_9BURK</name>
<evidence type="ECO:0000256" key="2">
    <source>
        <dbReference type="SAM" id="Phobius"/>
    </source>
</evidence>
<gene>
    <name evidence="5" type="ORF">C7440_3883</name>
</gene>
<protein>
    <submittedName>
        <fullName evidence="5">Glutathione S-transferase</fullName>
    </submittedName>
</protein>
<dbReference type="InterPro" id="IPR010987">
    <property type="entry name" value="Glutathione-S-Trfase_C-like"/>
</dbReference>
<dbReference type="SFLD" id="SFLDG01150">
    <property type="entry name" value="Main.1:_Beta-like"/>
    <property type="match status" value="1"/>
</dbReference>
<dbReference type="SFLD" id="SFLDS00019">
    <property type="entry name" value="Glutathione_Transferase_(cytos"/>
    <property type="match status" value="1"/>
</dbReference>
<dbReference type="Pfam" id="PF00043">
    <property type="entry name" value="GST_C"/>
    <property type="match status" value="1"/>
</dbReference>
<dbReference type="SUPFAM" id="SSF47616">
    <property type="entry name" value="GST C-terminal domain-like"/>
    <property type="match status" value="1"/>
</dbReference>
<comment type="similarity">
    <text evidence="1">Belongs to the GST superfamily.</text>
</comment>
<dbReference type="InterPro" id="IPR004046">
    <property type="entry name" value="GST_C"/>
</dbReference>
<keyword evidence="5" id="KW-0808">Transferase</keyword>
<dbReference type="CDD" id="cd03057">
    <property type="entry name" value="GST_N_Beta"/>
    <property type="match status" value="1"/>
</dbReference>
<feature type="transmembrane region" description="Helical" evidence="2">
    <location>
        <begin position="15"/>
        <end position="35"/>
    </location>
</feature>
<dbReference type="Gene3D" id="3.40.30.10">
    <property type="entry name" value="Glutaredoxin"/>
    <property type="match status" value="1"/>
</dbReference>
<dbReference type="CDD" id="cd03188">
    <property type="entry name" value="GST_C_Beta"/>
    <property type="match status" value="1"/>
</dbReference>
<evidence type="ECO:0000313" key="6">
    <source>
        <dbReference type="Proteomes" id="UP000246145"/>
    </source>
</evidence>
<dbReference type="PANTHER" id="PTHR44051">
    <property type="entry name" value="GLUTATHIONE S-TRANSFERASE-RELATED"/>
    <property type="match status" value="1"/>
</dbReference>
<feature type="domain" description="GST C-terminal" evidence="4">
    <location>
        <begin position="94"/>
        <end position="214"/>
    </location>
</feature>
<dbReference type="InterPro" id="IPR036282">
    <property type="entry name" value="Glutathione-S-Trfase_C_sf"/>
</dbReference>
<dbReference type="GO" id="GO:0016740">
    <property type="term" value="F:transferase activity"/>
    <property type="evidence" value="ECO:0007669"/>
    <property type="project" value="UniProtKB-KW"/>
</dbReference>
<organism evidence="5 6">
    <name type="scientific">Pusillimonas noertemannii</name>
    <dbReference type="NCBI Taxonomy" id="305977"/>
    <lineage>
        <taxon>Bacteria</taxon>
        <taxon>Pseudomonadati</taxon>
        <taxon>Pseudomonadota</taxon>
        <taxon>Betaproteobacteria</taxon>
        <taxon>Burkholderiales</taxon>
        <taxon>Alcaligenaceae</taxon>
        <taxon>Pusillimonas</taxon>
    </lineage>
</organism>
<reference evidence="5 6" key="1">
    <citation type="submission" date="2018-04" db="EMBL/GenBank/DDBJ databases">
        <title>Genomic Encyclopedia of Type Strains, Phase IV (KMG-IV): sequencing the most valuable type-strain genomes for metagenomic binning, comparative biology and taxonomic classification.</title>
        <authorList>
            <person name="Goeker M."/>
        </authorList>
    </citation>
    <scope>NUCLEOTIDE SEQUENCE [LARGE SCALE GENOMIC DNA]</scope>
    <source>
        <strain evidence="5 6">DSM 10065</strain>
    </source>
</reference>
<dbReference type="PANTHER" id="PTHR44051:SF8">
    <property type="entry name" value="GLUTATHIONE S-TRANSFERASE GSTA"/>
    <property type="match status" value="1"/>
</dbReference>
<sequence>MQARITHSKERKLKLYYLTGACPLVSQIVMEWMGLSYELESVERDALKQPEFLKLNPVGSVPVLVDGDLVLTQSVAILEYLNELHPEAGLHGADTVERAEVRRWLSFVNADVHRTFAMIFGVQGYSSDPQIQKLLLDKTTERVRFLFGIADKQLEGKDWLTGKRSIADPYLYVVGRWARAKEIDLSGMNNLKRFLDRMDADAGVQTALQKQGLA</sequence>
<dbReference type="InterPro" id="IPR036249">
    <property type="entry name" value="Thioredoxin-like_sf"/>
</dbReference>
<dbReference type="InterPro" id="IPR040079">
    <property type="entry name" value="Glutathione_S-Trfase"/>
</dbReference>
<accession>A0A2U1CHA6</accession>
<dbReference type="PROSITE" id="PS50404">
    <property type="entry name" value="GST_NTER"/>
    <property type="match status" value="1"/>
</dbReference>
<dbReference type="SFLD" id="SFLDG00358">
    <property type="entry name" value="Main_(cytGST)"/>
    <property type="match status" value="1"/>
</dbReference>
<comment type="caution">
    <text evidence="5">The sequence shown here is derived from an EMBL/GenBank/DDBJ whole genome shotgun (WGS) entry which is preliminary data.</text>
</comment>
<keyword evidence="6" id="KW-1185">Reference proteome</keyword>
<evidence type="ECO:0000313" key="5">
    <source>
        <dbReference type="EMBL" id="PVY60284.1"/>
    </source>
</evidence>
<dbReference type="Gene3D" id="1.20.1050.10">
    <property type="match status" value="1"/>
</dbReference>
<keyword evidence="2" id="KW-0472">Membrane</keyword>
<dbReference type="AlphaFoldDB" id="A0A2U1CHA6"/>
<evidence type="ECO:0000256" key="1">
    <source>
        <dbReference type="RuleBase" id="RU003494"/>
    </source>
</evidence>